<dbReference type="InterPro" id="IPR002347">
    <property type="entry name" value="SDR_fam"/>
</dbReference>
<proteinExistence type="inferred from homology"/>
<keyword evidence="3" id="KW-0521">NADP</keyword>
<evidence type="ECO:0000256" key="3">
    <source>
        <dbReference type="ARBA" id="ARBA00022857"/>
    </source>
</evidence>
<name>A0ABR1K7X1_9AGAR</name>
<keyword evidence="9" id="KW-1185">Reference proteome</keyword>
<dbReference type="EC" id="1.1.1.304" evidence="2"/>
<dbReference type="PANTHER" id="PTHR42760">
    <property type="entry name" value="SHORT-CHAIN DEHYDROGENASES/REDUCTASES FAMILY MEMBER"/>
    <property type="match status" value="1"/>
</dbReference>
<sequence length="295" mass="31515">MQLARSALASFRPNYLLANRQLSVVATLGTRLASSSTSPRSAIVTGAAEGIGRAIALRLAEDGFNVCVNDLERKSSMAEDVVKEIKSMGRNAVASFGDVSKRSDVEALVKASVKELGPLNVMVANAGIAQVKAGMEMTDEEMRRMCDVNIFGVVNCTVASANQFIEQGNGGKIINAASIVSFKPFLNLPIYSASKAAVRSLTHSFAMELAHHKITVNAYAPGVVKSSMWELIDEGMSKLNGLPKWENFKNTENLIALGRTSVPTDVSKVVSFLSSPDSDYMTGQTIIVDGGMIFS</sequence>
<dbReference type="PRINTS" id="PR00081">
    <property type="entry name" value="GDHRDH"/>
</dbReference>
<dbReference type="InterPro" id="IPR020904">
    <property type="entry name" value="Sc_DH/Rdtase_CS"/>
</dbReference>
<comment type="caution">
    <text evidence="8">The sequence shown here is derived from an EMBL/GenBank/DDBJ whole genome shotgun (WGS) entry which is preliminary data.</text>
</comment>
<organism evidence="8 9">
    <name type="scientific">Marasmiellus scandens</name>
    <dbReference type="NCBI Taxonomy" id="2682957"/>
    <lineage>
        <taxon>Eukaryota</taxon>
        <taxon>Fungi</taxon>
        <taxon>Dikarya</taxon>
        <taxon>Basidiomycota</taxon>
        <taxon>Agaricomycotina</taxon>
        <taxon>Agaricomycetes</taxon>
        <taxon>Agaricomycetidae</taxon>
        <taxon>Agaricales</taxon>
        <taxon>Marasmiineae</taxon>
        <taxon>Omphalotaceae</taxon>
        <taxon>Marasmiellus</taxon>
    </lineage>
</organism>
<evidence type="ECO:0000256" key="5">
    <source>
        <dbReference type="ARBA" id="ARBA00023027"/>
    </source>
</evidence>
<dbReference type="InterPro" id="IPR014007">
    <property type="entry name" value="23BDH"/>
</dbReference>
<dbReference type="InterPro" id="IPR036291">
    <property type="entry name" value="NAD(P)-bd_dom_sf"/>
</dbReference>
<dbReference type="EMBL" id="JBANRG010000001">
    <property type="protein sequence ID" value="KAK7473277.1"/>
    <property type="molecule type" value="Genomic_DNA"/>
</dbReference>
<dbReference type="SUPFAM" id="SSF51735">
    <property type="entry name" value="NAD(P)-binding Rossmann-fold domains"/>
    <property type="match status" value="1"/>
</dbReference>
<keyword evidence="4" id="KW-0560">Oxidoreductase</keyword>
<evidence type="ECO:0000256" key="2">
    <source>
        <dbReference type="ARBA" id="ARBA00012848"/>
    </source>
</evidence>
<comment type="catalytic activity">
    <reaction evidence="6">
        <text>(S)-acetoin + NAD(+) = diacetyl + NADH + H(+)</text>
        <dbReference type="Rhea" id="RHEA:27286"/>
        <dbReference type="ChEBI" id="CHEBI:15378"/>
        <dbReference type="ChEBI" id="CHEBI:15687"/>
        <dbReference type="ChEBI" id="CHEBI:16583"/>
        <dbReference type="ChEBI" id="CHEBI:57540"/>
        <dbReference type="ChEBI" id="CHEBI:57945"/>
        <dbReference type="EC" id="1.1.1.304"/>
    </reaction>
</comment>
<evidence type="ECO:0000313" key="8">
    <source>
        <dbReference type="EMBL" id="KAK7473277.1"/>
    </source>
</evidence>
<dbReference type="PANTHER" id="PTHR42760:SF121">
    <property type="entry name" value="3-OXOACYL-(ACYL-CARRIER-PROTEIN) REDUCTASE"/>
    <property type="match status" value="1"/>
</dbReference>
<evidence type="ECO:0000256" key="7">
    <source>
        <dbReference type="RuleBase" id="RU000363"/>
    </source>
</evidence>
<dbReference type="NCBIfam" id="NF005559">
    <property type="entry name" value="PRK07231.1"/>
    <property type="match status" value="1"/>
</dbReference>
<evidence type="ECO:0000313" key="9">
    <source>
        <dbReference type="Proteomes" id="UP001498398"/>
    </source>
</evidence>
<comment type="similarity">
    <text evidence="1 7">Belongs to the short-chain dehydrogenases/reductases (SDR) family.</text>
</comment>
<reference evidence="8 9" key="1">
    <citation type="submission" date="2024-01" db="EMBL/GenBank/DDBJ databases">
        <title>A draft genome for the cacao thread blight pathogen Marasmiellus scandens.</title>
        <authorList>
            <person name="Baruah I.K."/>
            <person name="Leung J."/>
            <person name="Bukari Y."/>
            <person name="Amoako-Attah I."/>
            <person name="Meinhardt L.W."/>
            <person name="Bailey B.A."/>
            <person name="Cohen S.P."/>
        </authorList>
    </citation>
    <scope>NUCLEOTIDE SEQUENCE [LARGE SCALE GENOMIC DNA]</scope>
    <source>
        <strain evidence="8 9">GH-19</strain>
    </source>
</reference>
<keyword evidence="5" id="KW-0520">NAD</keyword>
<evidence type="ECO:0000256" key="1">
    <source>
        <dbReference type="ARBA" id="ARBA00006484"/>
    </source>
</evidence>
<gene>
    <name evidence="8" type="ORF">VKT23_001374</name>
</gene>
<dbReference type="Proteomes" id="UP001498398">
    <property type="component" value="Unassembled WGS sequence"/>
</dbReference>
<dbReference type="PRINTS" id="PR00080">
    <property type="entry name" value="SDRFAMILY"/>
</dbReference>
<dbReference type="PROSITE" id="PS00061">
    <property type="entry name" value="ADH_SHORT"/>
    <property type="match status" value="1"/>
</dbReference>
<dbReference type="Gene3D" id="3.40.50.720">
    <property type="entry name" value="NAD(P)-binding Rossmann-like Domain"/>
    <property type="match status" value="1"/>
</dbReference>
<accession>A0ABR1K7X1</accession>
<evidence type="ECO:0000256" key="6">
    <source>
        <dbReference type="ARBA" id="ARBA00047315"/>
    </source>
</evidence>
<dbReference type="Pfam" id="PF00106">
    <property type="entry name" value="adh_short"/>
    <property type="match status" value="1"/>
</dbReference>
<evidence type="ECO:0000256" key="4">
    <source>
        <dbReference type="ARBA" id="ARBA00023002"/>
    </source>
</evidence>
<protein>
    <recommendedName>
        <fullName evidence="2">diacetyl reductase [(S)-acetoin forming]</fullName>
        <ecNumber evidence="2">1.1.1.304</ecNumber>
    </recommendedName>
</protein>
<dbReference type="NCBIfam" id="TIGR02415">
    <property type="entry name" value="23BDH"/>
    <property type="match status" value="1"/>
</dbReference>